<dbReference type="STRING" id="1385369.N825_15815"/>
<evidence type="ECO:0000256" key="2">
    <source>
        <dbReference type="ARBA" id="ARBA00022475"/>
    </source>
</evidence>
<evidence type="ECO:0000256" key="4">
    <source>
        <dbReference type="ARBA" id="ARBA00022989"/>
    </source>
</evidence>
<evidence type="ECO:0000313" key="8">
    <source>
        <dbReference type="Proteomes" id="UP000019486"/>
    </source>
</evidence>
<organism evidence="7 8">
    <name type="scientific">Skermanella stibiiresistens SB22</name>
    <dbReference type="NCBI Taxonomy" id="1385369"/>
    <lineage>
        <taxon>Bacteria</taxon>
        <taxon>Pseudomonadati</taxon>
        <taxon>Pseudomonadota</taxon>
        <taxon>Alphaproteobacteria</taxon>
        <taxon>Rhodospirillales</taxon>
        <taxon>Azospirillaceae</taxon>
        <taxon>Skermanella</taxon>
    </lineage>
</organism>
<dbReference type="OrthoDB" id="7475012at2"/>
<protein>
    <submittedName>
        <fullName evidence="7">Methyl-accepting chemotaxis protein</fullName>
    </submittedName>
</protein>
<gene>
    <name evidence="7" type="ORF">N825_15815</name>
</gene>
<evidence type="ECO:0000313" key="7">
    <source>
        <dbReference type="EMBL" id="EWY37867.1"/>
    </source>
</evidence>
<evidence type="ECO:0000256" key="1">
    <source>
        <dbReference type="ARBA" id="ARBA00004651"/>
    </source>
</evidence>
<evidence type="ECO:0000259" key="6">
    <source>
        <dbReference type="SMART" id="SM01049"/>
    </source>
</evidence>
<comment type="caution">
    <text evidence="7">The sequence shown here is derived from an EMBL/GenBank/DDBJ whole genome shotgun (WGS) entry which is preliminary data.</text>
</comment>
<sequence length="160" mass="17424">MMRLSVMGMIRGIGLAAIGILMVAGAASADTLKPTRSEVEILTARAAEVIEARGIDAAREVFNAEGEFKFGEIYVNVIDFTGTWLVYPPRPASVGYKVVNLKDPDGKSMVQDILKVAQASGQGWVSYRWLNPVSNRIEPKSSFVKRVAGKELVAYIGVYE</sequence>
<dbReference type="GO" id="GO:0005886">
    <property type="term" value="C:plasma membrane"/>
    <property type="evidence" value="ECO:0007669"/>
    <property type="project" value="UniProtKB-SubCell"/>
</dbReference>
<dbReference type="Gene3D" id="3.30.450.20">
    <property type="entry name" value="PAS domain"/>
    <property type="match status" value="1"/>
</dbReference>
<proteinExistence type="predicted"/>
<keyword evidence="8" id="KW-1185">Reference proteome</keyword>
<evidence type="ECO:0000256" key="5">
    <source>
        <dbReference type="ARBA" id="ARBA00023136"/>
    </source>
</evidence>
<keyword evidence="5" id="KW-0472">Membrane</keyword>
<dbReference type="PATRIC" id="fig|1385369.3.peg.5015"/>
<keyword evidence="3" id="KW-0812">Transmembrane</keyword>
<dbReference type="SMART" id="SM01049">
    <property type="entry name" value="Cache_2"/>
    <property type="match status" value="1"/>
</dbReference>
<dbReference type="AlphaFoldDB" id="W9GZI1"/>
<dbReference type="Proteomes" id="UP000019486">
    <property type="component" value="Unassembled WGS sequence"/>
</dbReference>
<keyword evidence="4" id="KW-1133">Transmembrane helix</keyword>
<keyword evidence="2" id="KW-1003">Cell membrane</keyword>
<feature type="domain" description="Single Cache" evidence="6">
    <location>
        <begin position="28"/>
        <end position="111"/>
    </location>
</feature>
<accession>W9GZI1</accession>
<dbReference type="RefSeq" id="WP_157619520.1">
    <property type="nucleotide sequence ID" value="NZ_AVFL01000022.1"/>
</dbReference>
<name>W9GZI1_9PROT</name>
<dbReference type="InterPro" id="IPR033480">
    <property type="entry name" value="sCache_2"/>
</dbReference>
<dbReference type="Pfam" id="PF17200">
    <property type="entry name" value="sCache_2"/>
    <property type="match status" value="1"/>
</dbReference>
<evidence type="ECO:0000256" key="3">
    <source>
        <dbReference type="ARBA" id="ARBA00022692"/>
    </source>
</evidence>
<dbReference type="EMBL" id="AVFL01000022">
    <property type="protein sequence ID" value="EWY37867.1"/>
    <property type="molecule type" value="Genomic_DNA"/>
</dbReference>
<reference evidence="7 8" key="1">
    <citation type="submission" date="2013-08" db="EMBL/GenBank/DDBJ databases">
        <title>The genome sequence of Skermanella stibiiresistens.</title>
        <authorList>
            <person name="Zhu W."/>
            <person name="Wang G."/>
        </authorList>
    </citation>
    <scope>NUCLEOTIDE SEQUENCE [LARGE SCALE GENOMIC DNA]</scope>
    <source>
        <strain evidence="7 8">SB22</strain>
    </source>
</reference>
<comment type="subcellular location">
    <subcellularLocation>
        <location evidence="1">Cell membrane</location>
        <topology evidence="1">Multi-pass membrane protein</topology>
    </subcellularLocation>
</comment>